<proteinExistence type="predicted"/>
<evidence type="ECO:0000313" key="12">
    <source>
        <dbReference type="Proteomes" id="UP000663852"/>
    </source>
</evidence>
<name>A0A815A7B6_ADIRI</name>
<evidence type="ECO:0000256" key="8">
    <source>
        <dbReference type="PROSITE-ProRule" id="PRU00076"/>
    </source>
</evidence>
<organism evidence="11 12">
    <name type="scientific">Adineta ricciae</name>
    <name type="common">Rotifer</name>
    <dbReference type="NCBI Taxonomy" id="249248"/>
    <lineage>
        <taxon>Eukaryota</taxon>
        <taxon>Metazoa</taxon>
        <taxon>Spiralia</taxon>
        <taxon>Gnathifera</taxon>
        <taxon>Rotifera</taxon>
        <taxon>Eurotatoria</taxon>
        <taxon>Bdelloidea</taxon>
        <taxon>Adinetida</taxon>
        <taxon>Adinetidae</taxon>
        <taxon>Adineta</taxon>
    </lineage>
</organism>
<gene>
    <name evidence="11" type="ORF">EDS130_LOCUS28083</name>
</gene>
<protein>
    <recommendedName>
        <fullName evidence="10">EGF-like domain-containing protein</fullName>
    </recommendedName>
</protein>
<reference evidence="11" key="1">
    <citation type="submission" date="2021-02" db="EMBL/GenBank/DDBJ databases">
        <authorList>
            <person name="Nowell W R."/>
        </authorList>
    </citation>
    <scope>NUCLEOTIDE SEQUENCE</scope>
</reference>
<feature type="transmembrane region" description="Helical" evidence="9">
    <location>
        <begin position="106"/>
        <end position="126"/>
    </location>
</feature>
<dbReference type="InterPro" id="IPR000742">
    <property type="entry name" value="EGF"/>
</dbReference>
<dbReference type="GO" id="GO:0038023">
    <property type="term" value="F:signaling receptor activity"/>
    <property type="evidence" value="ECO:0007669"/>
    <property type="project" value="InterPro"/>
</dbReference>
<feature type="transmembrane region" description="Helical" evidence="9">
    <location>
        <begin position="413"/>
        <end position="435"/>
    </location>
</feature>
<feature type="transmembrane region" description="Helical" evidence="9">
    <location>
        <begin position="49"/>
        <end position="71"/>
    </location>
</feature>
<dbReference type="InterPro" id="IPR026612">
    <property type="entry name" value="STRA6-like"/>
</dbReference>
<dbReference type="GO" id="GO:0034632">
    <property type="term" value="F:retinol transmembrane transporter activity"/>
    <property type="evidence" value="ECO:0007669"/>
    <property type="project" value="InterPro"/>
</dbReference>
<feature type="transmembrane region" description="Helical" evidence="9">
    <location>
        <begin position="468"/>
        <end position="490"/>
    </location>
</feature>
<dbReference type="PANTHER" id="PTHR21444:SF15">
    <property type="entry name" value="RECEPTOR FOR RETINOL UPTAKE STRA6"/>
    <property type="match status" value="1"/>
</dbReference>
<evidence type="ECO:0000259" key="10">
    <source>
        <dbReference type="PROSITE" id="PS50026"/>
    </source>
</evidence>
<evidence type="ECO:0000256" key="6">
    <source>
        <dbReference type="ARBA" id="ARBA00023136"/>
    </source>
</evidence>
<keyword evidence="2" id="KW-0813">Transport</keyword>
<dbReference type="GO" id="GO:0005886">
    <property type="term" value="C:plasma membrane"/>
    <property type="evidence" value="ECO:0007669"/>
    <property type="project" value="UniProtKB-SubCell"/>
</dbReference>
<dbReference type="Proteomes" id="UP000663852">
    <property type="component" value="Unassembled WGS sequence"/>
</dbReference>
<dbReference type="PROSITE" id="PS00022">
    <property type="entry name" value="EGF_1"/>
    <property type="match status" value="1"/>
</dbReference>
<dbReference type="PROSITE" id="PS50026">
    <property type="entry name" value="EGF_3"/>
    <property type="match status" value="1"/>
</dbReference>
<feature type="domain" description="EGF-like" evidence="10">
    <location>
        <begin position="4"/>
        <end position="42"/>
    </location>
</feature>
<keyword evidence="7" id="KW-0675">Receptor</keyword>
<dbReference type="GO" id="GO:0071939">
    <property type="term" value="P:vitamin A import into cell"/>
    <property type="evidence" value="ECO:0007669"/>
    <property type="project" value="TreeGrafter"/>
</dbReference>
<feature type="transmembrane region" description="Helical" evidence="9">
    <location>
        <begin position="605"/>
        <end position="623"/>
    </location>
</feature>
<comment type="subcellular location">
    <subcellularLocation>
        <location evidence="1">Cell membrane</location>
        <topology evidence="1">Multi-pass membrane protein</topology>
    </subcellularLocation>
</comment>
<keyword evidence="5 9" id="KW-1133">Transmembrane helix</keyword>
<comment type="caution">
    <text evidence="8">Lacks conserved residue(s) required for the propagation of feature annotation.</text>
</comment>
<keyword evidence="8" id="KW-1015">Disulfide bond</keyword>
<dbReference type="PANTHER" id="PTHR21444">
    <property type="entry name" value="COILED-COIL DOMAIN-CONTAINING PROTEIN 180"/>
    <property type="match status" value="1"/>
</dbReference>
<comment type="caution">
    <text evidence="11">The sequence shown here is derived from an EMBL/GenBank/DDBJ whole genome shotgun (WGS) entry which is preliminary data.</text>
</comment>
<dbReference type="Pfam" id="PF14752">
    <property type="entry name" value="RBP_receptor"/>
    <property type="match status" value="1"/>
</dbReference>
<dbReference type="EMBL" id="CAJNOJ010000181">
    <property type="protein sequence ID" value="CAF1253007.1"/>
    <property type="molecule type" value="Genomic_DNA"/>
</dbReference>
<keyword evidence="3" id="KW-1003">Cell membrane</keyword>
<evidence type="ECO:0000256" key="5">
    <source>
        <dbReference type="ARBA" id="ARBA00022989"/>
    </source>
</evidence>
<dbReference type="AlphaFoldDB" id="A0A815A7B6"/>
<feature type="disulfide bond" evidence="8">
    <location>
        <begin position="32"/>
        <end position="41"/>
    </location>
</feature>
<evidence type="ECO:0000256" key="9">
    <source>
        <dbReference type="SAM" id="Phobius"/>
    </source>
</evidence>
<keyword evidence="4 9" id="KW-0812">Transmembrane</keyword>
<evidence type="ECO:0000256" key="1">
    <source>
        <dbReference type="ARBA" id="ARBA00004651"/>
    </source>
</evidence>
<feature type="transmembrane region" description="Helical" evidence="9">
    <location>
        <begin position="160"/>
        <end position="179"/>
    </location>
</feature>
<evidence type="ECO:0000313" key="11">
    <source>
        <dbReference type="EMBL" id="CAF1253007.1"/>
    </source>
</evidence>
<dbReference type="OrthoDB" id="2376984at2759"/>
<evidence type="ECO:0000256" key="4">
    <source>
        <dbReference type="ARBA" id="ARBA00022692"/>
    </source>
</evidence>
<evidence type="ECO:0000256" key="7">
    <source>
        <dbReference type="ARBA" id="ARBA00023170"/>
    </source>
</evidence>
<dbReference type="SUPFAM" id="SSF57196">
    <property type="entry name" value="EGF/Laminin"/>
    <property type="match status" value="1"/>
</dbReference>
<keyword evidence="6 9" id="KW-0472">Membrane</keyword>
<evidence type="ECO:0000256" key="3">
    <source>
        <dbReference type="ARBA" id="ARBA00022475"/>
    </source>
</evidence>
<keyword evidence="8" id="KW-0245">EGF-like domain</keyword>
<accession>A0A815A7B6</accession>
<sequence>MSNPELNCSTSNPCGRNGYCEKNERGDYYCSCKFWWSGTSCDELTNSGVQVIILGCLLGVLMSVYYGLIIFRRRNKREQQKKEKQSKTYASRFSIGMPFHLRPSSYVFTVLIVILAASGLIIKWFLLQSIHNTIVDQYHHNRSLFYKPHPVCQAINYQRMNLIMFPVSCLVIFIFAIEYRRFLFGAKKNKCDYYFPPVPLDFFTNVNRTFVAVTFAITANELLEIANEELSTTHSTDRGIVVVYLKQIFEVLLMGFRYYPILAAVYIDSKLSLLLGTLYSWIDLPMTIVEQGMCQPRYYENAQKTNDTYLSYLFEYYGTGSFLLIVDLLTDIPRYICLSYVIVELSQRVRKKFFFEVKADNLTREEKMLLSTLQVNSVEMMYVKNLFRSNEHTVSNRWIYQWRSDFRFSSRILCLYSSVFLFLYFFLLQVSVQILPYMTELQQLIQNLISSSRRSQSTHTVPVLVRPFLLATLIGSSVVVIQLLLLLASIRRNLFQVYRGDQSEIPRRNRPNYRTYATGNFHFAGYLIAYALWGLILIISFLFVLLVFIDFVVSFRLFPIIESILKYVIPVLLIAYFKAYLNKFLARFAFLQDDGDVLAVNNRRVLMIFLYFNFFLDAFLGLFSSVRRLFKSVVGGIFYMCRLDYSPLGRKLETWDDGFNAYCGFIHTECTHRHPVLLLFAACLLETNKTKSRLSSIVNPLVMSRELVSQDDEEIRRRKRQVIRKWQMVAFLIRNPLFVFYRKAYYKQFHFVENHLGQWRNNVQVDQMMIRRLNSV</sequence>
<evidence type="ECO:0000256" key="2">
    <source>
        <dbReference type="ARBA" id="ARBA00022448"/>
    </source>
</evidence>